<evidence type="ECO:0000313" key="1">
    <source>
        <dbReference type="EMBL" id="TEB19665.1"/>
    </source>
</evidence>
<organism evidence="1 2">
    <name type="scientific">Coprinellus micaceus</name>
    <name type="common">Glistening ink-cap mushroom</name>
    <name type="synonym">Coprinus micaceus</name>
    <dbReference type="NCBI Taxonomy" id="71717"/>
    <lineage>
        <taxon>Eukaryota</taxon>
        <taxon>Fungi</taxon>
        <taxon>Dikarya</taxon>
        <taxon>Basidiomycota</taxon>
        <taxon>Agaricomycotina</taxon>
        <taxon>Agaricomycetes</taxon>
        <taxon>Agaricomycetidae</taxon>
        <taxon>Agaricales</taxon>
        <taxon>Agaricineae</taxon>
        <taxon>Psathyrellaceae</taxon>
        <taxon>Coprinellus</taxon>
    </lineage>
</organism>
<sequence length="115" mass="12846">MSTSVSDIVIFFIDIAEQPLARLLSTIAEDLARLDDDLFSVYLVTDTDDHPMSGIVEVITLHAVIRLLKNYMERIDELLVKTEYRSSLGGVWALVHSLSPSVARGMTMSYAENDI</sequence>
<dbReference type="EMBL" id="QPFP01000180">
    <property type="protein sequence ID" value="TEB19665.1"/>
    <property type="molecule type" value="Genomic_DNA"/>
</dbReference>
<comment type="caution">
    <text evidence="1">The sequence shown here is derived from an EMBL/GenBank/DDBJ whole genome shotgun (WGS) entry which is preliminary data.</text>
</comment>
<reference evidence="1 2" key="1">
    <citation type="journal article" date="2019" name="Nat. Ecol. Evol.">
        <title>Megaphylogeny resolves global patterns of mushroom evolution.</title>
        <authorList>
            <person name="Varga T."/>
            <person name="Krizsan K."/>
            <person name="Foldi C."/>
            <person name="Dima B."/>
            <person name="Sanchez-Garcia M."/>
            <person name="Sanchez-Ramirez S."/>
            <person name="Szollosi G.J."/>
            <person name="Szarkandi J.G."/>
            <person name="Papp V."/>
            <person name="Albert L."/>
            <person name="Andreopoulos W."/>
            <person name="Angelini C."/>
            <person name="Antonin V."/>
            <person name="Barry K.W."/>
            <person name="Bougher N.L."/>
            <person name="Buchanan P."/>
            <person name="Buyck B."/>
            <person name="Bense V."/>
            <person name="Catcheside P."/>
            <person name="Chovatia M."/>
            <person name="Cooper J."/>
            <person name="Damon W."/>
            <person name="Desjardin D."/>
            <person name="Finy P."/>
            <person name="Geml J."/>
            <person name="Haridas S."/>
            <person name="Hughes K."/>
            <person name="Justo A."/>
            <person name="Karasinski D."/>
            <person name="Kautmanova I."/>
            <person name="Kiss B."/>
            <person name="Kocsube S."/>
            <person name="Kotiranta H."/>
            <person name="LaButti K.M."/>
            <person name="Lechner B.E."/>
            <person name="Liimatainen K."/>
            <person name="Lipzen A."/>
            <person name="Lukacs Z."/>
            <person name="Mihaltcheva S."/>
            <person name="Morgado L.N."/>
            <person name="Niskanen T."/>
            <person name="Noordeloos M.E."/>
            <person name="Ohm R.A."/>
            <person name="Ortiz-Santana B."/>
            <person name="Ovrebo C."/>
            <person name="Racz N."/>
            <person name="Riley R."/>
            <person name="Savchenko A."/>
            <person name="Shiryaev A."/>
            <person name="Soop K."/>
            <person name="Spirin V."/>
            <person name="Szebenyi C."/>
            <person name="Tomsovsky M."/>
            <person name="Tulloss R.E."/>
            <person name="Uehling J."/>
            <person name="Grigoriev I.V."/>
            <person name="Vagvolgyi C."/>
            <person name="Papp T."/>
            <person name="Martin F.M."/>
            <person name="Miettinen O."/>
            <person name="Hibbett D.S."/>
            <person name="Nagy L.G."/>
        </authorList>
    </citation>
    <scope>NUCLEOTIDE SEQUENCE [LARGE SCALE GENOMIC DNA]</scope>
    <source>
        <strain evidence="1 2">FP101781</strain>
    </source>
</reference>
<proteinExistence type="predicted"/>
<dbReference type="Proteomes" id="UP000298030">
    <property type="component" value="Unassembled WGS sequence"/>
</dbReference>
<gene>
    <name evidence="1" type="ORF">FA13DRAFT_1744080</name>
</gene>
<dbReference type="AlphaFoldDB" id="A0A4Y7SD42"/>
<protein>
    <submittedName>
        <fullName evidence="1">Uncharacterized protein</fullName>
    </submittedName>
</protein>
<evidence type="ECO:0000313" key="2">
    <source>
        <dbReference type="Proteomes" id="UP000298030"/>
    </source>
</evidence>
<keyword evidence="2" id="KW-1185">Reference proteome</keyword>
<accession>A0A4Y7SD42</accession>
<name>A0A4Y7SD42_COPMI</name>